<protein>
    <recommendedName>
        <fullName evidence="8">Glucose-6-phosphate isomerase</fullName>
        <shortName evidence="8">GPI</shortName>
        <ecNumber evidence="8">5.3.1.9</ecNumber>
    </recommendedName>
    <alternativeName>
        <fullName evidence="8">Phosphoglucose isomerase</fullName>
        <shortName evidence="8">PGI</shortName>
    </alternativeName>
    <alternativeName>
        <fullName evidence="8">Phosphohexose isomerase</fullName>
        <shortName evidence="8">PHI</shortName>
    </alternativeName>
</protein>
<dbReference type="PROSITE" id="PS00174">
    <property type="entry name" value="P_GLUCOSE_ISOMERASE_2"/>
    <property type="match status" value="1"/>
</dbReference>
<comment type="pathway">
    <text evidence="8">Carbohydrate biosynthesis; gluconeogenesis.</text>
</comment>
<comment type="caution">
    <text evidence="8">Lacks conserved residue(s) required for the propagation of feature annotation.</text>
</comment>
<dbReference type="PROSITE" id="PS51463">
    <property type="entry name" value="P_GLUCOSE_ISOMERASE_3"/>
    <property type="match status" value="1"/>
</dbReference>
<dbReference type="PRINTS" id="PR00662">
    <property type="entry name" value="G6PISOMERASE"/>
</dbReference>
<dbReference type="GO" id="GO:0048029">
    <property type="term" value="F:monosaccharide binding"/>
    <property type="evidence" value="ECO:0007669"/>
    <property type="project" value="TreeGrafter"/>
</dbReference>
<dbReference type="NCBIfam" id="NF010697">
    <property type="entry name" value="PRK14097.1"/>
    <property type="match status" value="1"/>
</dbReference>
<dbReference type="GO" id="GO:0004347">
    <property type="term" value="F:glucose-6-phosphate isomerase activity"/>
    <property type="evidence" value="ECO:0007669"/>
    <property type="project" value="UniProtKB-UniRule"/>
</dbReference>
<comment type="subcellular location">
    <subcellularLocation>
        <location evidence="8">Cytoplasm</location>
    </subcellularLocation>
</comment>
<dbReference type="InterPro" id="IPR018189">
    <property type="entry name" value="Phosphoglucose_isomerase_CS"/>
</dbReference>
<dbReference type="CDD" id="cd05016">
    <property type="entry name" value="SIS_PGI_2"/>
    <property type="match status" value="1"/>
</dbReference>
<dbReference type="RefSeq" id="WP_097042795.1">
    <property type="nucleotide sequence ID" value="NZ_OBQF01000007.1"/>
</dbReference>
<evidence type="ECO:0000256" key="8">
    <source>
        <dbReference type="HAMAP-Rule" id="MF_00473"/>
    </source>
</evidence>
<dbReference type="SUPFAM" id="SSF53697">
    <property type="entry name" value="SIS domain"/>
    <property type="match status" value="1"/>
</dbReference>
<accession>A0A285USY6</accession>
<evidence type="ECO:0000256" key="2">
    <source>
        <dbReference type="ARBA" id="ARBA00006604"/>
    </source>
</evidence>
<evidence type="ECO:0000256" key="5">
    <source>
        <dbReference type="ARBA" id="ARBA00023152"/>
    </source>
</evidence>
<gene>
    <name evidence="8" type="primary">pgi</name>
    <name evidence="10" type="ORF">SAMN05878391_2574</name>
</gene>
<dbReference type="GO" id="GO:0005829">
    <property type="term" value="C:cytosol"/>
    <property type="evidence" value="ECO:0007669"/>
    <property type="project" value="TreeGrafter"/>
</dbReference>
<dbReference type="PANTHER" id="PTHR11469:SF1">
    <property type="entry name" value="GLUCOSE-6-PHOSPHATE ISOMERASE"/>
    <property type="match status" value="1"/>
</dbReference>
<dbReference type="Gene3D" id="3.40.50.10490">
    <property type="entry name" value="Glucose-6-phosphate isomerase like protein, domain 1"/>
    <property type="match status" value="2"/>
</dbReference>
<evidence type="ECO:0000256" key="3">
    <source>
        <dbReference type="ARBA" id="ARBA00022432"/>
    </source>
</evidence>
<organism evidence="10 11">
    <name type="scientific">Salinicoccus kekensis</name>
    <dbReference type="NCBI Taxonomy" id="714307"/>
    <lineage>
        <taxon>Bacteria</taxon>
        <taxon>Bacillati</taxon>
        <taxon>Bacillota</taxon>
        <taxon>Bacilli</taxon>
        <taxon>Bacillales</taxon>
        <taxon>Staphylococcaceae</taxon>
        <taxon>Salinicoccus</taxon>
    </lineage>
</organism>
<dbReference type="PROSITE" id="PS00765">
    <property type="entry name" value="P_GLUCOSE_ISOMERASE_1"/>
    <property type="match status" value="1"/>
</dbReference>
<dbReference type="HAMAP" id="MF_00473">
    <property type="entry name" value="G6P_isomerase"/>
    <property type="match status" value="1"/>
</dbReference>
<dbReference type="AlphaFoldDB" id="A0A285USY6"/>
<dbReference type="CDD" id="cd05015">
    <property type="entry name" value="SIS_PGI_1"/>
    <property type="match status" value="1"/>
</dbReference>
<feature type="active site" evidence="8">
    <location>
        <position position="418"/>
    </location>
</feature>
<dbReference type="GO" id="GO:0006094">
    <property type="term" value="P:gluconeogenesis"/>
    <property type="evidence" value="ECO:0007669"/>
    <property type="project" value="UniProtKB-UniRule"/>
</dbReference>
<dbReference type="FunFam" id="3.40.50.10490:FF:000015">
    <property type="entry name" value="Glucose-6-phosphate isomerase"/>
    <property type="match status" value="1"/>
</dbReference>
<dbReference type="Proteomes" id="UP000219412">
    <property type="component" value="Unassembled WGS sequence"/>
</dbReference>
<dbReference type="UniPathway" id="UPA00109">
    <property type="reaction ID" value="UER00181"/>
</dbReference>
<dbReference type="InterPro" id="IPR035476">
    <property type="entry name" value="SIS_PGI_1"/>
</dbReference>
<comment type="catalytic activity">
    <reaction evidence="7 8 9">
        <text>alpha-D-glucose 6-phosphate = beta-D-fructose 6-phosphate</text>
        <dbReference type="Rhea" id="RHEA:11816"/>
        <dbReference type="ChEBI" id="CHEBI:57634"/>
        <dbReference type="ChEBI" id="CHEBI:58225"/>
        <dbReference type="EC" id="5.3.1.9"/>
    </reaction>
</comment>
<dbReference type="EMBL" id="OBQF01000007">
    <property type="protein sequence ID" value="SOC45045.1"/>
    <property type="molecule type" value="Genomic_DNA"/>
</dbReference>
<evidence type="ECO:0000256" key="4">
    <source>
        <dbReference type="ARBA" id="ARBA00022490"/>
    </source>
</evidence>
<comment type="function">
    <text evidence="8">Catalyzes the reversible isomerization of glucose-6-phosphate to fructose-6-phosphate.</text>
</comment>
<evidence type="ECO:0000256" key="1">
    <source>
        <dbReference type="ARBA" id="ARBA00004926"/>
    </source>
</evidence>
<feature type="active site" description="Proton donor" evidence="8">
    <location>
        <position position="283"/>
    </location>
</feature>
<evidence type="ECO:0000256" key="9">
    <source>
        <dbReference type="RuleBase" id="RU000612"/>
    </source>
</evidence>
<keyword evidence="5 8" id="KW-0324">Glycolysis</keyword>
<proteinExistence type="inferred from homology"/>
<dbReference type="GO" id="GO:0051156">
    <property type="term" value="P:glucose 6-phosphate metabolic process"/>
    <property type="evidence" value="ECO:0007669"/>
    <property type="project" value="TreeGrafter"/>
</dbReference>
<keyword evidence="3 8" id="KW-0312">Gluconeogenesis</keyword>
<dbReference type="PANTHER" id="PTHR11469">
    <property type="entry name" value="GLUCOSE-6-PHOSPHATE ISOMERASE"/>
    <property type="match status" value="1"/>
</dbReference>
<dbReference type="InterPro" id="IPR001672">
    <property type="entry name" value="G6P_Isomerase"/>
</dbReference>
<dbReference type="Pfam" id="PF00342">
    <property type="entry name" value="PGI"/>
    <property type="match status" value="1"/>
</dbReference>
<keyword evidence="4 8" id="KW-0963">Cytoplasm</keyword>
<dbReference type="InterPro" id="IPR035482">
    <property type="entry name" value="SIS_PGI_2"/>
</dbReference>
<dbReference type="GO" id="GO:0006096">
    <property type="term" value="P:glycolytic process"/>
    <property type="evidence" value="ECO:0007669"/>
    <property type="project" value="UniProtKB-UniRule"/>
</dbReference>
<keyword evidence="6 8" id="KW-0413">Isomerase</keyword>
<dbReference type="InterPro" id="IPR046348">
    <property type="entry name" value="SIS_dom_sf"/>
</dbReference>
<name>A0A285USY6_9STAP</name>
<comment type="pathway">
    <text evidence="1 8 9">Carbohydrate degradation; glycolysis; D-glyceraldehyde 3-phosphate and glycerone phosphate from D-glucose: step 2/4.</text>
</comment>
<evidence type="ECO:0000313" key="10">
    <source>
        <dbReference type="EMBL" id="SOC45045.1"/>
    </source>
</evidence>
<dbReference type="UniPathway" id="UPA00138"/>
<evidence type="ECO:0000313" key="11">
    <source>
        <dbReference type="Proteomes" id="UP000219412"/>
    </source>
</evidence>
<dbReference type="GO" id="GO:0097367">
    <property type="term" value="F:carbohydrate derivative binding"/>
    <property type="evidence" value="ECO:0007669"/>
    <property type="project" value="InterPro"/>
</dbReference>
<reference evidence="11" key="1">
    <citation type="submission" date="2017-08" db="EMBL/GenBank/DDBJ databases">
        <authorList>
            <person name="Varghese N."/>
            <person name="Submissions S."/>
        </authorList>
    </citation>
    <scope>NUCLEOTIDE SEQUENCE [LARGE SCALE GENOMIC DNA]</scope>
    <source>
        <strain evidence="11">DSM 23173</strain>
    </source>
</reference>
<dbReference type="FunFam" id="3.40.50.10490:FF:000016">
    <property type="entry name" value="Glucose-6-phosphate isomerase"/>
    <property type="match status" value="1"/>
</dbReference>
<keyword evidence="11" id="KW-1185">Reference proteome</keyword>
<dbReference type="EC" id="5.3.1.9" evidence="8"/>
<dbReference type="OrthoDB" id="140919at2"/>
<sequence length="442" mass="49067">MTENFIRLDLEHTRNFAGDHEIGMLEPYIEAAHEAIVNGTGAGSEFLGWTDLPETYDRDEFERIKEAARAINGHSDVLVVIGIGGSYLGAKAALEMLNPTFEKEGTEVIFAGHHLSAHYMNELKTHLADKDFSINVISKSGTTTEPAIAFRIFKQLLEEKYDDVRDRIYVTTDRSKGALKQLADAEGYATFTVPDDIGGRYSVLTAVGLLPMAASGIDIDAVMEGAQNAKKELSYKDTSRNPAYQYAAIRNILYKKGYHTELFANYDERLKYFAEWWKQLFGESEGKDNKGILPHSANFTTDLHSLGQYIQDGRRGLFETVINVEAPMSDITIESDKEDLDGLNYLSGMTVDAVNKKAVEGTMLAHVDGGVPNILITVPDFSARTFGSLVYFFELACAMSGYLLGVNPFDQPGVEAYKKNMFALLGKPGFEALQKELNDRLR</sequence>
<evidence type="ECO:0000256" key="7">
    <source>
        <dbReference type="ARBA" id="ARBA00029321"/>
    </source>
</evidence>
<evidence type="ECO:0000256" key="6">
    <source>
        <dbReference type="ARBA" id="ARBA00023235"/>
    </source>
</evidence>
<comment type="similarity">
    <text evidence="2 8 9">Belongs to the GPI family.</text>
</comment>